<reference evidence="3 4" key="1">
    <citation type="submission" date="2021-01" db="EMBL/GenBank/DDBJ databases">
        <title>Actinoplanes sp. nov. LDG1-01 isolated from lichen.</title>
        <authorList>
            <person name="Saeng-In P."/>
            <person name="Phongsopitanun W."/>
            <person name="Kanchanasin P."/>
            <person name="Yuki M."/>
            <person name="Kudo T."/>
            <person name="Ohkuma M."/>
            <person name="Tanasupawat S."/>
        </authorList>
    </citation>
    <scope>NUCLEOTIDE SEQUENCE [LARGE SCALE GENOMIC DNA]</scope>
    <source>
        <strain evidence="3 4">LDG1-01</strain>
    </source>
</reference>
<dbReference type="SUPFAM" id="SSF56112">
    <property type="entry name" value="Protein kinase-like (PK-like)"/>
    <property type="match status" value="1"/>
</dbReference>
<evidence type="ECO:0000313" key="4">
    <source>
        <dbReference type="Proteomes" id="UP000598996"/>
    </source>
</evidence>
<organism evidence="3 4">
    <name type="scientific">Paractinoplanes lichenicola</name>
    <dbReference type="NCBI Taxonomy" id="2802976"/>
    <lineage>
        <taxon>Bacteria</taxon>
        <taxon>Bacillati</taxon>
        <taxon>Actinomycetota</taxon>
        <taxon>Actinomycetes</taxon>
        <taxon>Micromonosporales</taxon>
        <taxon>Micromonosporaceae</taxon>
        <taxon>Paractinoplanes</taxon>
    </lineage>
</organism>
<dbReference type="Gene3D" id="1.10.510.10">
    <property type="entry name" value="Transferase(Phosphotransferase) domain 1"/>
    <property type="match status" value="1"/>
</dbReference>
<feature type="domain" description="Protein kinase" evidence="2">
    <location>
        <begin position="1"/>
        <end position="305"/>
    </location>
</feature>
<comment type="caution">
    <text evidence="3">The sequence shown here is derived from an EMBL/GenBank/DDBJ whole genome shotgun (WGS) entry which is preliminary data.</text>
</comment>
<keyword evidence="4" id="KW-1185">Reference proteome</keyword>
<evidence type="ECO:0000259" key="2">
    <source>
        <dbReference type="PROSITE" id="PS50011"/>
    </source>
</evidence>
<evidence type="ECO:0000313" key="3">
    <source>
        <dbReference type="EMBL" id="MBL7258041.1"/>
    </source>
</evidence>
<protein>
    <recommendedName>
        <fullName evidence="2">Protein kinase domain-containing protein</fullName>
    </recommendedName>
</protein>
<name>A0ABS1VU83_9ACTN</name>
<dbReference type="InterPro" id="IPR000719">
    <property type="entry name" value="Prot_kinase_dom"/>
</dbReference>
<dbReference type="InterPro" id="IPR011009">
    <property type="entry name" value="Kinase-like_dom_sf"/>
</dbReference>
<dbReference type="Proteomes" id="UP000598996">
    <property type="component" value="Unassembled WGS sequence"/>
</dbReference>
<proteinExistence type="predicted"/>
<dbReference type="PROSITE" id="PS50011">
    <property type="entry name" value="PROTEIN_KINASE_DOM"/>
    <property type="match status" value="1"/>
</dbReference>
<feature type="region of interest" description="Disordered" evidence="1">
    <location>
        <begin position="10"/>
        <end position="33"/>
    </location>
</feature>
<gene>
    <name evidence="3" type="ORF">JKJ07_27420</name>
</gene>
<dbReference type="RefSeq" id="WP_202994686.1">
    <property type="nucleotide sequence ID" value="NZ_JAENHO010000008.1"/>
</dbReference>
<feature type="compositionally biased region" description="Basic and acidic residues" evidence="1">
    <location>
        <begin position="11"/>
        <end position="20"/>
    </location>
</feature>
<sequence length="345" mass="37682">MNRDVWIVRGDGTRTPDRLGDPVGSVGSQGEVRQLEGDPGRIAKIVHHAGDLSDRVRLMLRDRPGWVTRAGRPVVAWPDAAVHRSDDGRLIGYAAPKLAPPRFVPLPLLFNPAVRARLLPAATWTWWLEVAEDLARTVHAAHQRDHVIGDLAPANIFVSAAGTACLIDVDGWQLRDETTGTDLLCAFSRPEYTAPEELGKPARPRDPASDRWALAVLVAQLLSLGFHPYGGVPFDASGPVEEVDNVRARRCRPLGARVRAPRGAVPADVLPPVLRRRLAEALDDGYDRPEARPDASAWAAGLAYSRRRLTTCERSARHVHAVERAGCPWCSMAAGGGRDPFREDL</sequence>
<dbReference type="EMBL" id="JAENHO010000008">
    <property type="protein sequence ID" value="MBL7258041.1"/>
    <property type="molecule type" value="Genomic_DNA"/>
</dbReference>
<evidence type="ECO:0000256" key="1">
    <source>
        <dbReference type="SAM" id="MobiDB-lite"/>
    </source>
</evidence>
<accession>A0ABS1VU83</accession>